<feature type="transmembrane region" description="Helical" evidence="1">
    <location>
        <begin position="59"/>
        <end position="79"/>
    </location>
</feature>
<dbReference type="Proteomes" id="UP000006867">
    <property type="component" value="Chromosome"/>
</dbReference>
<feature type="transmembrane region" description="Helical" evidence="1">
    <location>
        <begin position="34"/>
        <end position="53"/>
    </location>
</feature>
<feature type="transmembrane region" description="Helical" evidence="1">
    <location>
        <begin position="139"/>
        <end position="160"/>
    </location>
</feature>
<keyword evidence="3" id="KW-1185">Reference proteome</keyword>
<evidence type="ECO:0000313" key="3">
    <source>
        <dbReference type="Proteomes" id="UP000006867"/>
    </source>
</evidence>
<dbReference type="InterPro" id="IPR058247">
    <property type="entry name" value="DUF1453"/>
</dbReference>
<feature type="transmembrane region" description="Helical" evidence="1">
    <location>
        <begin position="91"/>
        <end position="113"/>
    </location>
</feature>
<gene>
    <name evidence="2" type="ordered locus">BATR1942_08225</name>
</gene>
<organism evidence="2 3">
    <name type="scientific">Bacillus atrophaeus (strain 1942)</name>
    <dbReference type="NCBI Taxonomy" id="720555"/>
    <lineage>
        <taxon>Bacteria</taxon>
        <taxon>Bacillati</taxon>
        <taxon>Bacillota</taxon>
        <taxon>Bacilli</taxon>
        <taxon>Bacillales</taxon>
        <taxon>Bacillaceae</taxon>
        <taxon>Bacillus</taxon>
    </lineage>
</organism>
<sequence length="176" mass="20629">MHLTLQSVCPVMIIVFFLYKKIKRSIGYQPLRPRWLFIRVILFSLFAGGLAVFSLTHPFLYAYLTLGILGGFLLVFFAKRNISFEKRRGKIYFRTHIWVELILLSLFLSRFLYRVSELYLAHPDLKNPDSYSQTIGTDPLTICIFFLIAVYYIGFSSFVLKMTRHDDDENQTSQYG</sequence>
<dbReference type="RefSeq" id="WP_003325820.1">
    <property type="nucleotide sequence ID" value="NC_014639.1"/>
</dbReference>
<protein>
    <submittedName>
        <fullName evidence="2">Mother cell-specific membrane sporulation protein</fullName>
    </submittedName>
</protein>
<feature type="transmembrane region" description="Helical" evidence="1">
    <location>
        <begin position="5"/>
        <end position="22"/>
    </location>
</feature>
<evidence type="ECO:0000313" key="2">
    <source>
        <dbReference type="EMBL" id="ADP32580.1"/>
    </source>
</evidence>
<dbReference type="EMBL" id="CP002207">
    <property type="protein sequence ID" value="ADP32580.1"/>
    <property type="molecule type" value="Genomic_DNA"/>
</dbReference>
<keyword evidence="1" id="KW-1133">Transmembrane helix</keyword>
<name>A0ABM5LXD9_BACA1</name>
<reference evidence="2 3" key="1">
    <citation type="journal article" date="2011" name="Front. Microbiol.">
        <title>Genomic signatures of strain selection and enhancement in Bacillus atrophaeus var. globigii, a historical biowarfare simulant.</title>
        <authorList>
            <person name="Gibbons H.S."/>
            <person name="Broomall S.M."/>
            <person name="McNew L.A."/>
            <person name="Daligault H."/>
            <person name="Chapman C."/>
            <person name="Bruce D."/>
            <person name="Karavis M."/>
            <person name="Krepps M."/>
            <person name="McGregor P.A."/>
            <person name="Hong C."/>
            <person name="Park K.H."/>
            <person name="Akmal A."/>
            <person name="Feldman A."/>
            <person name="Lin J.S."/>
            <person name="Chang W.E."/>
            <person name="Higgs B.W."/>
            <person name="Demirev P."/>
            <person name="Lindquist J."/>
            <person name="Liem A."/>
            <person name="Fochler E."/>
            <person name="Read T.D."/>
            <person name="Tapia R."/>
            <person name="Johnson S."/>
            <person name="Bishop-Lilly K.A."/>
            <person name="Detter C."/>
            <person name="Han C."/>
            <person name="Sozhamannan S."/>
            <person name="Rosenzweig C.N."/>
            <person name="Skowronski E.W."/>
        </authorList>
    </citation>
    <scope>NUCLEOTIDE SEQUENCE [LARGE SCALE GENOMIC DNA]</scope>
    <source>
        <strain evidence="2 3">1942</strain>
    </source>
</reference>
<keyword evidence="1" id="KW-0812">Transmembrane</keyword>
<dbReference type="Pfam" id="PF07301">
    <property type="entry name" value="DUF1453"/>
    <property type="match status" value="1"/>
</dbReference>
<proteinExistence type="predicted"/>
<evidence type="ECO:0000256" key="1">
    <source>
        <dbReference type="SAM" id="Phobius"/>
    </source>
</evidence>
<accession>A0ABM5LXD9</accession>
<keyword evidence="1" id="KW-0472">Membrane</keyword>